<reference evidence="3 4" key="1">
    <citation type="submission" date="2020-04" db="EMBL/GenBank/DDBJ databases">
        <title>Molecular characterization of pseudomonads from Agaricus bisporus reveal novel blotch 2 pathogens in Western Europe.</title>
        <authorList>
            <person name="Taparia T."/>
            <person name="Krijger M."/>
            <person name="Haynes E."/>
            <person name="Elpinstone J.G."/>
            <person name="Noble R."/>
            <person name="Van Der Wolf J."/>
        </authorList>
    </citation>
    <scope>NUCLEOTIDE SEQUENCE [LARGE SCALE GENOMIC DNA]</scope>
    <source>
        <strain evidence="3 4">IPO3781</strain>
    </source>
</reference>
<dbReference type="GO" id="GO:0005576">
    <property type="term" value="C:extracellular region"/>
    <property type="evidence" value="ECO:0007669"/>
    <property type="project" value="TreeGrafter"/>
</dbReference>
<dbReference type="Gene3D" id="1.20.1270.180">
    <property type="match status" value="1"/>
</dbReference>
<dbReference type="AlphaFoldDB" id="A0A7Y8FE55"/>
<comment type="caution">
    <text evidence="3">The sequence shown here is derived from an EMBL/GenBank/DDBJ whole genome shotgun (WGS) entry which is preliminary data.</text>
</comment>
<keyword evidence="1" id="KW-0732">Signal</keyword>
<name>A0A7Y8FE55_9PSED</name>
<dbReference type="InterPro" id="IPR009739">
    <property type="entry name" value="LprI-like_N"/>
</dbReference>
<protein>
    <submittedName>
        <fullName evidence="3">DUF1311 domain-containing protein</fullName>
    </submittedName>
</protein>
<feature type="chain" id="PRO_5031441362" evidence="1">
    <location>
        <begin position="28"/>
        <end position="399"/>
    </location>
</feature>
<dbReference type="EMBL" id="JACARF010000018">
    <property type="protein sequence ID" value="NWE77234.1"/>
    <property type="molecule type" value="Genomic_DNA"/>
</dbReference>
<dbReference type="PANTHER" id="PTHR37549">
    <property type="entry name" value="LIPOPROTEIN LPRI"/>
    <property type="match status" value="1"/>
</dbReference>
<accession>A0A7Y8FE55</accession>
<feature type="domain" description="Lysozyme inhibitor LprI-like N-terminal" evidence="2">
    <location>
        <begin position="32"/>
        <end position="108"/>
    </location>
</feature>
<dbReference type="PANTHER" id="PTHR37549:SF1">
    <property type="entry name" value="LIPOPROTEIN LPRI"/>
    <property type="match status" value="1"/>
</dbReference>
<evidence type="ECO:0000313" key="4">
    <source>
        <dbReference type="Proteomes" id="UP000537188"/>
    </source>
</evidence>
<feature type="signal peptide" evidence="1">
    <location>
        <begin position="1"/>
        <end position="27"/>
    </location>
</feature>
<proteinExistence type="predicted"/>
<dbReference type="InterPro" id="IPR052755">
    <property type="entry name" value="Lysozyme_Inhibitor_LprI"/>
</dbReference>
<evidence type="ECO:0000313" key="3">
    <source>
        <dbReference type="EMBL" id="NWE77234.1"/>
    </source>
</evidence>
<gene>
    <name evidence="3" type="ORF">HX828_16850</name>
</gene>
<evidence type="ECO:0000256" key="1">
    <source>
        <dbReference type="SAM" id="SignalP"/>
    </source>
</evidence>
<sequence length="399" mass="44359">MARRVNTACSLLLLTGLLMGAGMPASGASFECKKASTSVEKAICTSPELSELDSTLGVYYGQAMAKLAPDQRDELRRGQRAWLQTRNACGSEPQTLAGCLQSRLSQRVVEVGSISHKDTAALDAIIASIPYHPAHAAEGLRRFPMNDLAAAWLVYLQRFEPDSGVTASEAEENRKQVLVALKEDNFPWSIWQDLQNDPAISRDRVTLTLLRMMIEREQYELFADQRPYVHCFVFSRQGEVAYESFGSLYGSTRDSFAPICAPQGDLFAQPAWKRLDDSLSEPLSTAGQNEGTIRFASYADWSALSLKATASPRLFLQPATAGQNQDPELTLRDWGVDKQWPARQRQQTLAAVEPARQVTSEWLQRERGFSAADARQAAREIVRQWLNLRLDFIGGPSEL</sequence>
<organism evidence="3 4">
    <name type="scientific">Pseudomonas yamanorum</name>
    <dbReference type="NCBI Taxonomy" id="515393"/>
    <lineage>
        <taxon>Bacteria</taxon>
        <taxon>Pseudomonadati</taxon>
        <taxon>Pseudomonadota</taxon>
        <taxon>Gammaproteobacteria</taxon>
        <taxon>Pseudomonadales</taxon>
        <taxon>Pseudomonadaceae</taxon>
        <taxon>Pseudomonas</taxon>
    </lineage>
</organism>
<dbReference type="RefSeq" id="WP_177114591.1">
    <property type="nucleotide sequence ID" value="NZ_JACARF010000018.1"/>
</dbReference>
<evidence type="ECO:0000259" key="2">
    <source>
        <dbReference type="Pfam" id="PF07007"/>
    </source>
</evidence>
<dbReference type="Pfam" id="PF07007">
    <property type="entry name" value="LprI"/>
    <property type="match status" value="1"/>
</dbReference>
<dbReference type="Proteomes" id="UP000537188">
    <property type="component" value="Unassembled WGS sequence"/>
</dbReference>